<dbReference type="Pfam" id="PF02205">
    <property type="entry name" value="WH2"/>
    <property type="match status" value="1"/>
</dbReference>
<sequence length="537" mass="59935">MPLVKRNIEPRHMCRGVLPEGIGSELECVMNNTLSSIIRQLSSLSKHAEDIFGELFNEANMFYSRANSLQDRIDRLAVKVTQLDSTVEEVSLQDINMRKAFKSSTVQDQKVVSKSSIPNPVTEMYNLSDKPPPLNNLTPYRDDEKEGLKFYTDPSYFFDLWKEKMLQDTEDKRKEKRRQKVVHFLPVLLPLFQKINQFSFRASRLGERSSQGVRVWKEFVETRGTFTGRKTREECSCVHEQRRCVDGTLQREVKKVRKARNRRQEWNMMAFDKELRPDLRHAHTVSHRGGSAEGPMSLDHRSDHADHGYLSMANHAGHAHTYSGPPPSMAGLSAHSQMAMDQDYRGMAYRSGTLGRPHQAPPPPPASHTINGSMNLPPVDYSVDYMNSAPPPPPSTVIPSAQTAFAMPPLGPLPPSGQPGPIGTMAGYAPPALPTSGMMAAPPPPLAPPPPPSGTQAIPHKRPSVPNEAQALSDARSDLLAAIRMGIQLKKVQEQQEQQAKREPVGNDVATILSRRIAVEYSDSEDESELEDNDWSD</sequence>
<evidence type="ECO:0000256" key="2">
    <source>
        <dbReference type="ARBA" id="ARBA00006993"/>
    </source>
</evidence>
<dbReference type="GO" id="GO:0031209">
    <property type="term" value="C:SCAR complex"/>
    <property type="evidence" value="ECO:0007669"/>
    <property type="project" value="TreeGrafter"/>
</dbReference>
<dbReference type="GO" id="GO:2000601">
    <property type="term" value="P:positive regulation of Arp2/3 complex-mediated actin nucleation"/>
    <property type="evidence" value="ECO:0007669"/>
    <property type="project" value="TreeGrafter"/>
</dbReference>
<dbReference type="CDD" id="cd22073">
    <property type="entry name" value="WH2_WAVE-3"/>
    <property type="match status" value="1"/>
</dbReference>
<comment type="subcellular location">
    <subcellularLocation>
        <location evidence="1 7">Cytoplasm</location>
        <location evidence="1 7">Cytoskeleton</location>
    </subcellularLocation>
</comment>
<dbReference type="InterPro" id="IPR028288">
    <property type="entry name" value="SCAR/WAVE_fam"/>
</dbReference>
<dbReference type="FunFam" id="1.20.5.340:FF:000012">
    <property type="entry name" value="Wiskott-Aldrich syndrome protein family member 1"/>
    <property type="match status" value="1"/>
</dbReference>
<feature type="region of interest" description="Disordered" evidence="8">
    <location>
        <begin position="445"/>
        <end position="466"/>
    </location>
</feature>
<dbReference type="Proteomes" id="UP000316079">
    <property type="component" value="Unassembled WGS sequence"/>
</dbReference>
<protein>
    <recommendedName>
        <fullName evidence="7">Wiskott-Aldrich syndrome protein family member</fullName>
        <shortName evidence="7">WASP family protein member</shortName>
    </recommendedName>
</protein>
<dbReference type="Gene3D" id="1.20.5.340">
    <property type="match status" value="1"/>
</dbReference>
<dbReference type="Gene3D" id="6.10.280.150">
    <property type="match status" value="2"/>
</dbReference>
<dbReference type="PANTHER" id="PTHR12902">
    <property type="entry name" value="WASP-1"/>
    <property type="match status" value="1"/>
</dbReference>
<comment type="caution">
    <text evidence="10">The sequence shown here is derived from an EMBL/GenBank/DDBJ whole genome shotgun (WGS) entry which is preliminary data.</text>
</comment>
<keyword evidence="5 7" id="KW-0009">Actin-binding</keyword>
<evidence type="ECO:0000256" key="7">
    <source>
        <dbReference type="RuleBase" id="RU367034"/>
    </source>
</evidence>
<feature type="domain" description="WH2" evidence="9">
    <location>
        <begin position="475"/>
        <end position="492"/>
    </location>
</feature>
<keyword evidence="11" id="KW-1185">Reference proteome</keyword>
<evidence type="ECO:0000313" key="11">
    <source>
        <dbReference type="Proteomes" id="UP000316079"/>
    </source>
</evidence>
<comment type="similarity">
    <text evidence="2 7">Belongs to the SCAR/WAVE family.</text>
</comment>
<evidence type="ECO:0000256" key="4">
    <source>
        <dbReference type="ARBA" id="ARBA00022553"/>
    </source>
</evidence>
<dbReference type="EMBL" id="SRMA01024361">
    <property type="protein sequence ID" value="TRZ00558.1"/>
    <property type="molecule type" value="Genomic_DNA"/>
</dbReference>
<evidence type="ECO:0000256" key="1">
    <source>
        <dbReference type="ARBA" id="ARBA00004245"/>
    </source>
</evidence>
<proteinExistence type="inferred from homology"/>
<dbReference type="GO" id="GO:0003779">
    <property type="term" value="F:actin binding"/>
    <property type="evidence" value="ECO:0007669"/>
    <property type="project" value="UniProtKB-UniRule"/>
</dbReference>
<evidence type="ECO:0000313" key="10">
    <source>
        <dbReference type="EMBL" id="TRZ00558.1"/>
    </source>
</evidence>
<comment type="subunit">
    <text evidence="7">Binds actin and the Arp2/3 complex.</text>
</comment>
<keyword evidence="3 7" id="KW-0963">Cytoplasm</keyword>
<feature type="region of interest" description="Disordered" evidence="8">
    <location>
        <begin position="353"/>
        <end position="374"/>
    </location>
</feature>
<dbReference type="PROSITE" id="PS51082">
    <property type="entry name" value="WH2"/>
    <property type="match status" value="1"/>
</dbReference>
<evidence type="ECO:0000259" key="9">
    <source>
        <dbReference type="PROSITE" id="PS51082"/>
    </source>
</evidence>
<evidence type="ECO:0000256" key="6">
    <source>
        <dbReference type="ARBA" id="ARBA00023212"/>
    </source>
</evidence>
<dbReference type="InterPro" id="IPR003124">
    <property type="entry name" value="WH2_dom"/>
</dbReference>
<dbReference type="GO" id="GO:0005856">
    <property type="term" value="C:cytoskeleton"/>
    <property type="evidence" value="ECO:0007669"/>
    <property type="project" value="UniProtKB-SubCell"/>
</dbReference>
<evidence type="ECO:0000256" key="3">
    <source>
        <dbReference type="ARBA" id="ARBA00022490"/>
    </source>
</evidence>
<gene>
    <name evidence="10" type="ORF">DNTS_032492</name>
</gene>
<dbReference type="OrthoDB" id="1060785at2759"/>
<evidence type="ECO:0000256" key="8">
    <source>
        <dbReference type="SAM" id="MobiDB-lite"/>
    </source>
</evidence>
<evidence type="ECO:0000256" key="5">
    <source>
        <dbReference type="ARBA" id="ARBA00023203"/>
    </source>
</evidence>
<dbReference type="AlphaFoldDB" id="A0A553RED7"/>
<accession>A0A553RED7</accession>
<dbReference type="STRING" id="623744.A0A553RED7"/>
<dbReference type="GO" id="GO:0071933">
    <property type="term" value="F:Arp2/3 complex binding"/>
    <property type="evidence" value="ECO:0007669"/>
    <property type="project" value="TreeGrafter"/>
</dbReference>
<dbReference type="GO" id="GO:0030036">
    <property type="term" value="P:actin cytoskeleton organization"/>
    <property type="evidence" value="ECO:0007669"/>
    <property type="project" value="UniProtKB-UniRule"/>
</dbReference>
<organism evidence="10 11">
    <name type="scientific">Danionella cerebrum</name>
    <dbReference type="NCBI Taxonomy" id="2873325"/>
    <lineage>
        <taxon>Eukaryota</taxon>
        <taxon>Metazoa</taxon>
        <taxon>Chordata</taxon>
        <taxon>Craniata</taxon>
        <taxon>Vertebrata</taxon>
        <taxon>Euteleostomi</taxon>
        <taxon>Actinopterygii</taxon>
        <taxon>Neopterygii</taxon>
        <taxon>Teleostei</taxon>
        <taxon>Ostariophysi</taxon>
        <taxon>Cypriniformes</taxon>
        <taxon>Danionidae</taxon>
        <taxon>Danioninae</taxon>
        <taxon>Danionella</taxon>
    </lineage>
</organism>
<dbReference type="SMART" id="SM00246">
    <property type="entry name" value="WH2"/>
    <property type="match status" value="1"/>
</dbReference>
<reference evidence="10 11" key="1">
    <citation type="journal article" date="2019" name="Sci. Data">
        <title>Hybrid genome assembly and annotation of Danionella translucida.</title>
        <authorList>
            <person name="Kadobianskyi M."/>
            <person name="Schulze L."/>
            <person name="Schuelke M."/>
            <person name="Judkewitz B."/>
        </authorList>
    </citation>
    <scope>NUCLEOTIDE SEQUENCE [LARGE SCALE GENOMIC DNA]</scope>
    <source>
        <strain evidence="10 11">Bolton</strain>
    </source>
</reference>
<dbReference type="PANTHER" id="PTHR12902:SF38">
    <property type="entry name" value="WISKOTT-ALDRICH SYNDROME PROTEIN FAMILY MEMBER"/>
    <property type="match status" value="1"/>
</dbReference>
<name>A0A553RED7_9TELE</name>
<keyword evidence="4" id="KW-0597">Phosphoprotein</keyword>
<keyword evidence="6 7" id="KW-0206">Cytoskeleton</keyword>
<comment type="function">
    <text evidence="7">Downstream effector molecule involved in the transmission of signals from tyrosine kinase receptors and small GTPases to the actin cytoskeleton. Promotes formation of actin filaments. Part of the WAVE complex that regulates lamellipodia formation. The WAVE complex regulates actin filament reorganization via its interaction with the Arp2/3 complex.</text>
</comment>
<dbReference type="GO" id="GO:0034237">
    <property type="term" value="F:protein kinase A regulatory subunit binding"/>
    <property type="evidence" value="ECO:0007669"/>
    <property type="project" value="TreeGrafter"/>
</dbReference>